<dbReference type="PANTHER" id="PTHR11681:SF5">
    <property type="entry name" value="ISOTOCIN"/>
    <property type="match status" value="1"/>
</dbReference>
<dbReference type="GO" id="GO:0005185">
    <property type="term" value="F:neurohypophyseal hormone activity"/>
    <property type="evidence" value="ECO:0007669"/>
    <property type="project" value="InterPro"/>
</dbReference>
<dbReference type="GO" id="GO:0030141">
    <property type="term" value="C:secretory granule"/>
    <property type="evidence" value="ECO:0007669"/>
    <property type="project" value="TreeGrafter"/>
</dbReference>
<dbReference type="GO" id="GO:0005615">
    <property type="term" value="C:extracellular space"/>
    <property type="evidence" value="ECO:0007669"/>
    <property type="project" value="TreeGrafter"/>
</dbReference>
<evidence type="ECO:0000256" key="3">
    <source>
        <dbReference type="ARBA" id="ARBA00023157"/>
    </source>
</evidence>
<dbReference type="SUPFAM" id="SSF49606">
    <property type="entry name" value="Neurophysin II"/>
    <property type="match status" value="1"/>
</dbReference>
<comment type="similarity">
    <text evidence="1">Belongs to the vasopressin/oxytocin family.</text>
</comment>
<evidence type="ECO:0000256" key="1">
    <source>
        <dbReference type="ARBA" id="ARBA00007369"/>
    </source>
</evidence>
<dbReference type="Pfam" id="PF00184">
    <property type="entry name" value="Hormone_5"/>
    <property type="match status" value="1"/>
</dbReference>
<dbReference type="PROSITE" id="PS00264">
    <property type="entry name" value="NEUROHYPOPHYS_HORM"/>
    <property type="match status" value="1"/>
</dbReference>
<dbReference type="SMR" id="A0A4D6BNN0"/>
<proteinExistence type="evidence at transcript level"/>
<organism evidence="5">
    <name type="scientific">Nephrops norvegicus</name>
    <name type="common">Norway lobster</name>
    <dbReference type="NCBI Taxonomy" id="6829"/>
    <lineage>
        <taxon>Eukaryota</taxon>
        <taxon>Metazoa</taxon>
        <taxon>Ecdysozoa</taxon>
        <taxon>Arthropoda</taxon>
        <taxon>Crustacea</taxon>
        <taxon>Multicrustacea</taxon>
        <taxon>Malacostraca</taxon>
        <taxon>Eumalacostraca</taxon>
        <taxon>Eucarida</taxon>
        <taxon>Decapoda</taxon>
        <taxon>Pleocyemata</taxon>
        <taxon>Astacidea</taxon>
        <taxon>Nephropoidea</taxon>
        <taxon>Nephropidae</taxon>
        <taxon>Nephrops</taxon>
    </lineage>
</organism>
<accession>A0A4D6BNN0</accession>
<dbReference type="InterPro" id="IPR022423">
    <property type="entry name" value="Neurohypophysial_hormone_CS"/>
</dbReference>
<sequence>MQLGVAVVVMTVVVGSTTACFITNCPPGGKRSGPTAQLGRTRTCTACGPGLQGRCLGPEICCVLGNGCFLGTREARMCHAENLVPVTCANRDLKSCGRMQEGRCAAAGLCCTEMKCEFDSSCTVEGREESVGKQRAERQHFTFMSSLPEDQWNL</sequence>
<dbReference type="EMBL" id="MH727972">
    <property type="protein sequence ID" value="QBX89080.1"/>
    <property type="molecule type" value="mRNA"/>
</dbReference>
<evidence type="ECO:0000256" key="2">
    <source>
        <dbReference type="ARBA" id="ARBA00022729"/>
    </source>
</evidence>
<dbReference type="PRINTS" id="PR00831">
    <property type="entry name" value="NEUROPHYSIN"/>
</dbReference>
<keyword evidence="2 4" id="KW-0732">Signal</keyword>
<name>A0A4D6BNN0_NEPNO</name>
<evidence type="ECO:0000256" key="4">
    <source>
        <dbReference type="SAM" id="SignalP"/>
    </source>
</evidence>
<dbReference type="Gene3D" id="2.60.9.10">
    <property type="entry name" value="Neurohypophysial hormone domain"/>
    <property type="match status" value="1"/>
</dbReference>
<dbReference type="PANTHER" id="PTHR11681">
    <property type="entry name" value="NEUROPHYSIN"/>
    <property type="match status" value="1"/>
</dbReference>
<evidence type="ECO:0000313" key="5">
    <source>
        <dbReference type="EMBL" id="QBX89080.1"/>
    </source>
</evidence>
<reference evidence="5" key="1">
    <citation type="journal article" date="2018" name="Front. Endocrinol.">
        <title>Insights Into Sexual Maturation and Reproduction in the Norway Lobster (Nephrops norvegicus) via in silico Prediction and Characterization of Neuropeptides and G Protein-coupled Receptors.</title>
        <authorList>
            <person name="Nguyen T.V."/>
            <person name="Rotllant G.E."/>
            <person name="Cummins S.F."/>
            <person name="Elizur A."/>
            <person name="Ventura T."/>
        </authorList>
    </citation>
    <scope>NUCLEOTIDE SEQUENCE</scope>
</reference>
<protein>
    <submittedName>
        <fullName evidence="5">Vassopressin-neurophysin</fullName>
    </submittedName>
</protein>
<dbReference type="InterPro" id="IPR000981">
    <property type="entry name" value="Neurhyp_horm"/>
</dbReference>
<feature type="chain" id="PRO_5020024600" evidence="4">
    <location>
        <begin position="20"/>
        <end position="154"/>
    </location>
</feature>
<feature type="signal peptide" evidence="4">
    <location>
        <begin position="1"/>
        <end position="19"/>
    </location>
</feature>
<dbReference type="AlphaFoldDB" id="A0A4D6BNN0"/>
<dbReference type="SMART" id="SM00003">
    <property type="entry name" value="NH"/>
    <property type="match status" value="1"/>
</dbReference>
<dbReference type="InterPro" id="IPR036387">
    <property type="entry name" value="Neurhyp_horm_dom_sf"/>
</dbReference>
<keyword evidence="3" id="KW-1015">Disulfide bond</keyword>